<accession>A0AAW2GRH1</accession>
<gene>
    <name evidence="11" type="ORF">PUN28_001863</name>
</gene>
<evidence type="ECO:0000313" key="11">
    <source>
        <dbReference type="EMBL" id="KAL0129887.1"/>
    </source>
</evidence>
<keyword evidence="8 10" id="KW-0675">Receptor</keyword>
<feature type="transmembrane region" description="Helical" evidence="10">
    <location>
        <begin position="312"/>
        <end position="332"/>
    </location>
</feature>
<evidence type="ECO:0000256" key="3">
    <source>
        <dbReference type="ARBA" id="ARBA00022606"/>
    </source>
</evidence>
<feature type="transmembrane region" description="Helical" evidence="10">
    <location>
        <begin position="193"/>
        <end position="214"/>
    </location>
</feature>
<dbReference type="GO" id="GO:0004984">
    <property type="term" value="F:olfactory receptor activity"/>
    <property type="evidence" value="ECO:0007669"/>
    <property type="project" value="InterPro"/>
</dbReference>
<dbReference type="GO" id="GO:0007165">
    <property type="term" value="P:signal transduction"/>
    <property type="evidence" value="ECO:0007669"/>
    <property type="project" value="UniProtKB-KW"/>
</dbReference>
<dbReference type="EMBL" id="JADYXP020000002">
    <property type="protein sequence ID" value="KAL0129887.1"/>
    <property type="molecule type" value="Genomic_DNA"/>
</dbReference>
<evidence type="ECO:0000256" key="4">
    <source>
        <dbReference type="ARBA" id="ARBA00022692"/>
    </source>
</evidence>
<keyword evidence="7 10" id="KW-0472">Membrane</keyword>
<sequence length="406" mass="46571">MSDDVWNDDVAYAFSIHRTFMQILAMWPLGKKTVFTLIQWTLLLLWMLSPLVFIYMAITGSGNDASANIDVTLYFACTVALSLKYVFITVNGRKLAKNINTAIVDWSFARNNKKTYQIMKEHAFQSKLCTLIMLYSAYICGGLYILVVIGVNLKDIFLQKQMMNVSNDDVDTKNRLFIIPCGEFGNKITSMQYAIILIIQFIQLIIICTAQSIADSFYINVSLHLSGQLNVLKTKFKTFANKPESQTNHRKKFINLVNRHCELMELHQNLEGTFHPIILSQLVITTISIALLGLRIIFCLKSNNYMEFIKSIFVLNYLFMQALLYCYGGDFVQKGSEGIFHAMFTTSWFTLPTTLMKDINFAMMKSSHSFRFTGGKFFYVNRETMIYILKTAASYVSVLRIALKDY</sequence>
<dbReference type="GO" id="GO:0005549">
    <property type="term" value="F:odorant binding"/>
    <property type="evidence" value="ECO:0007669"/>
    <property type="project" value="InterPro"/>
</dbReference>
<evidence type="ECO:0000256" key="7">
    <source>
        <dbReference type="ARBA" id="ARBA00023136"/>
    </source>
</evidence>
<dbReference type="Proteomes" id="UP001430953">
    <property type="component" value="Unassembled WGS sequence"/>
</dbReference>
<feature type="transmembrane region" description="Helical" evidence="10">
    <location>
        <begin position="277"/>
        <end position="300"/>
    </location>
</feature>
<keyword evidence="9 10" id="KW-0807">Transducer</keyword>
<keyword evidence="3 10" id="KW-0716">Sensory transduction</keyword>
<dbReference type="PANTHER" id="PTHR21137:SF35">
    <property type="entry name" value="ODORANT RECEPTOR 19A-RELATED"/>
    <property type="match status" value="1"/>
</dbReference>
<evidence type="ECO:0000313" key="12">
    <source>
        <dbReference type="Proteomes" id="UP001430953"/>
    </source>
</evidence>
<feature type="transmembrane region" description="Helical" evidence="10">
    <location>
        <begin position="132"/>
        <end position="153"/>
    </location>
</feature>
<dbReference type="PANTHER" id="PTHR21137">
    <property type="entry name" value="ODORANT RECEPTOR"/>
    <property type="match status" value="1"/>
</dbReference>
<evidence type="ECO:0000256" key="8">
    <source>
        <dbReference type="ARBA" id="ARBA00023170"/>
    </source>
</evidence>
<feature type="transmembrane region" description="Helical" evidence="10">
    <location>
        <begin position="71"/>
        <end position="88"/>
    </location>
</feature>
<evidence type="ECO:0000256" key="1">
    <source>
        <dbReference type="ARBA" id="ARBA00004651"/>
    </source>
</evidence>
<feature type="transmembrane region" description="Helical" evidence="10">
    <location>
        <begin position="338"/>
        <end position="356"/>
    </location>
</feature>
<keyword evidence="4 10" id="KW-0812">Transmembrane</keyword>
<reference evidence="11 12" key="1">
    <citation type="submission" date="2023-03" db="EMBL/GenBank/DDBJ databases">
        <title>High recombination rates correlate with genetic variation in Cardiocondyla obscurior ants.</title>
        <authorList>
            <person name="Errbii M."/>
        </authorList>
    </citation>
    <scope>NUCLEOTIDE SEQUENCE [LARGE SCALE GENOMIC DNA]</scope>
    <source>
        <strain evidence="11">Alpha-2009</strain>
        <tissue evidence="11">Whole body</tissue>
    </source>
</reference>
<keyword evidence="6 10" id="KW-1133">Transmembrane helix</keyword>
<keyword evidence="12" id="KW-1185">Reference proteome</keyword>
<feature type="transmembrane region" description="Helical" evidence="10">
    <location>
        <begin position="37"/>
        <end position="59"/>
    </location>
</feature>
<evidence type="ECO:0000256" key="10">
    <source>
        <dbReference type="RuleBase" id="RU351113"/>
    </source>
</evidence>
<evidence type="ECO:0000256" key="5">
    <source>
        <dbReference type="ARBA" id="ARBA00022725"/>
    </source>
</evidence>
<comment type="subcellular location">
    <subcellularLocation>
        <location evidence="1 10">Cell membrane</location>
        <topology evidence="1 10">Multi-pass membrane protein</topology>
    </subcellularLocation>
</comment>
<dbReference type="InterPro" id="IPR004117">
    <property type="entry name" value="7tm6_olfct_rcpt"/>
</dbReference>
<dbReference type="GO" id="GO:0005886">
    <property type="term" value="C:plasma membrane"/>
    <property type="evidence" value="ECO:0007669"/>
    <property type="project" value="UniProtKB-SubCell"/>
</dbReference>
<proteinExistence type="inferred from homology"/>
<organism evidence="11 12">
    <name type="scientific">Cardiocondyla obscurior</name>
    <dbReference type="NCBI Taxonomy" id="286306"/>
    <lineage>
        <taxon>Eukaryota</taxon>
        <taxon>Metazoa</taxon>
        <taxon>Ecdysozoa</taxon>
        <taxon>Arthropoda</taxon>
        <taxon>Hexapoda</taxon>
        <taxon>Insecta</taxon>
        <taxon>Pterygota</taxon>
        <taxon>Neoptera</taxon>
        <taxon>Endopterygota</taxon>
        <taxon>Hymenoptera</taxon>
        <taxon>Apocrita</taxon>
        <taxon>Aculeata</taxon>
        <taxon>Formicoidea</taxon>
        <taxon>Formicidae</taxon>
        <taxon>Myrmicinae</taxon>
        <taxon>Cardiocondyla</taxon>
    </lineage>
</organism>
<comment type="caution">
    <text evidence="11">The sequence shown here is derived from an EMBL/GenBank/DDBJ whole genome shotgun (WGS) entry which is preliminary data.</text>
</comment>
<evidence type="ECO:0000256" key="2">
    <source>
        <dbReference type="ARBA" id="ARBA00022475"/>
    </source>
</evidence>
<keyword evidence="5 10" id="KW-0552">Olfaction</keyword>
<evidence type="ECO:0000256" key="9">
    <source>
        <dbReference type="ARBA" id="ARBA00023224"/>
    </source>
</evidence>
<dbReference type="AlphaFoldDB" id="A0AAW2GRH1"/>
<evidence type="ECO:0000256" key="6">
    <source>
        <dbReference type="ARBA" id="ARBA00022989"/>
    </source>
</evidence>
<name>A0AAW2GRH1_9HYME</name>
<dbReference type="Pfam" id="PF02949">
    <property type="entry name" value="7tm_6"/>
    <property type="match status" value="1"/>
</dbReference>
<protein>
    <recommendedName>
        <fullName evidence="10">Odorant receptor</fullName>
    </recommendedName>
</protein>
<keyword evidence="2" id="KW-1003">Cell membrane</keyword>
<comment type="similarity">
    <text evidence="10">Belongs to the insect chemoreceptor superfamily. Heteromeric odorant receptor channel (TC 1.A.69) family.</text>
</comment>